<evidence type="ECO:0000313" key="3">
    <source>
        <dbReference type="EMBL" id="MCI4656321.1"/>
    </source>
</evidence>
<keyword evidence="4" id="KW-1185">Reference proteome</keyword>
<dbReference type="Proteomes" id="UP001165341">
    <property type="component" value="Unassembled WGS sequence"/>
</dbReference>
<dbReference type="Gene3D" id="3.40.50.10540">
    <property type="entry name" value="Crotonobetainyl-coa:carnitine coa-transferase, domain 1"/>
    <property type="match status" value="1"/>
</dbReference>
<dbReference type="RefSeq" id="WP_243010560.1">
    <property type="nucleotide sequence ID" value="NZ_JALGAR010000001.1"/>
</dbReference>
<feature type="compositionally biased region" description="Low complexity" evidence="2">
    <location>
        <begin position="402"/>
        <end position="431"/>
    </location>
</feature>
<dbReference type="EMBL" id="JALGAR010000001">
    <property type="protein sequence ID" value="MCI4656321.1"/>
    <property type="molecule type" value="Genomic_DNA"/>
</dbReference>
<name>A0AA41QRI4_9MICO</name>
<evidence type="ECO:0000256" key="2">
    <source>
        <dbReference type="SAM" id="MobiDB-lite"/>
    </source>
</evidence>
<evidence type="ECO:0000313" key="4">
    <source>
        <dbReference type="Proteomes" id="UP001165341"/>
    </source>
</evidence>
<accession>A0AA41QRI4</accession>
<reference evidence="3" key="1">
    <citation type="submission" date="2022-03" db="EMBL/GenBank/DDBJ databases">
        <title>Cryobacterium sp. nov. strain ZS14-85, isolated from Antarctic soil.</title>
        <authorList>
            <person name="Li J."/>
            <person name="Niu G."/>
        </authorList>
    </citation>
    <scope>NUCLEOTIDE SEQUENCE</scope>
    <source>
        <strain evidence="3">ZS14-85</strain>
    </source>
</reference>
<proteinExistence type="predicted"/>
<protein>
    <submittedName>
        <fullName evidence="3">CoA transferase</fullName>
    </submittedName>
</protein>
<dbReference type="PANTHER" id="PTHR48207:SF3">
    <property type="entry name" value="SUCCINATE--HYDROXYMETHYLGLUTARATE COA-TRANSFERASE"/>
    <property type="match status" value="1"/>
</dbReference>
<comment type="caution">
    <text evidence="3">The sequence shown here is derived from an EMBL/GenBank/DDBJ whole genome shotgun (WGS) entry which is preliminary data.</text>
</comment>
<dbReference type="AlphaFoldDB" id="A0AA41QRI4"/>
<dbReference type="PANTHER" id="PTHR48207">
    <property type="entry name" value="SUCCINATE--HYDROXYMETHYLGLUTARATE COA-TRANSFERASE"/>
    <property type="match status" value="1"/>
</dbReference>
<dbReference type="Gene3D" id="3.30.1540.10">
    <property type="entry name" value="formyl-coa transferase, domain 3"/>
    <property type="match status" value="1"/>
</dbReference>
<dbReference type="SUPFAM" id="SSF89796">
    <property type="entry name" value="CoA-transferase family III (CaiB/BaiF)"/>
    <property type="match status" value="1"/>
</dbReference>
<keyword evidence="1 3" id="KW-0808">Transferase</keyword>
<dbReference type="InterPro" id="IPR023606">
    <property type="entry name" value="CoA-Trfase_III_dom_1_sf"/>
</dbReference>
<gene>
    <name evidence="3" type="ORF">MQH31_00640</name>
</gene>
<feature type="region of interest" description="Disordered" evidence="2">
    <location>
        <begin position="388"/>
        <end position="445"/>
    </location>
</feature>
<dbReference type="InterPro" id="IPR044855">
    <property type="entry name" value="CoA-Trfase_III_dom3_sf"/>
</dbReference>
<dbReference type="InterPro" id="IPR050483">
    <property type="entry name" value="CoA-transferase_III_domain"/>
</dbReference>
<organism evidence="3 4">
    <name type="scientific">Cryobacterium zhongshanensis</name>
    <dbReference type="NCBI Taxonomy" id="2928153"/>
    <lineage>
        <taxon>Bacteria</taxon>
        <taxon>Bacillati</taxon>
        <taxon>Actinomycetota</taxon>
        <taxon>Actinomycetes</taxon>
        <taxon>Micrococcales</taxon>
        <taxon>Microbacteriaceae</taxon>
        <taxon>Cryobacterium</taxon>
    </lineage>
</organism>
<dbReference type="GO" id="GO:0008410">
    <property type="term" value="F:CoA-transferase activity"/>
    <property type="evidence" value="ECO:0007669"/>
    <property type="project" value="TreeGrafter"/>
</dbReference>
<dbReference type="Pfam" id="PF02515">
    <property type="entry name" value="CoA_transf_3"/>
    <property type="match status" value="1"/>
</dbReference>
<sequence>MSHEPSARAPRLRVADFSRVLAGPYATMMLADFGADVIKIESPAGDDTRQWLPPTDALGASTYFGAVNRNKRSVVCDLGTDEGRAAAWRLATTADVVVENFRPGVMERFGLGYEAVRAANPGVVYCSITGFGAGAGARLPGYDLLVQAVGGLMSVTGPADGEPSKVGVALVDVLAGLNALSGILLALRERDSRRGDAGAVDAGGPVGGRVEVDLLTTLLSALTNQAAGTLATGHSPARLGNAHPSIAPYELFSAADRDLVIAVGTDSQFRTLVRLLGAPGLATDPRFLGNADRVRHRADLRPALEALLRTQPAAHWVDTLTDAGVPAGLVNSISEAFAFAAGLGVEPVVELESGTEPRRLSRQVANPIHLGERPASYRLLPPRLGEHAGAGWLEPDAHRAGGEAASEPSAPASAPGASSMAVPTSVPASIPVSPPALRRTEQDLS</sequence>
<dbReference type="InterPro" id="IPR003673">
    <property type="entry name" value="CoA-Trfase_fam_III"/>
</dbReference>
<evidence type="ECO:0000256" key="1">
    <source>
        <dbReference type="ARBA" id="ARBA00022679"/>
    </source>
</evidence>